<evidence type="ECO:0000256" key="2">
    <source>
        <dbReference type="ARBA" id="ARBA00062827"/>
    </source>
</evidence>
<dbReference type="SUPFAM" id="SSF52096">
    <property type="entry name" value="ClpP/crotonase"/>
    <property type="match status" value="1"/>
</dbReference>
<dbReference type="GO" id="GO:0006515">
    <property type="term" value="P:protein quality control for misfolded or incompletely synthesized proteins"/>
    <property type="evidence" value="ECO:0007669"/>
    <property type="project" value="TreeGrafter"/>
</dbReference>
<dbReference type="GO" id="GO:0051117">
    <property type="term" value="F:ATPase binding"/>
    <property type="evidence" value="ECO:0007669"/>
    <property type="project" value="TreeGrafter"/>
</dbReference>
<gene>
    <name evidence="5" type="ORF">GOP47_0005054</name>
</gene>
<dbReference type="EMBL" id="JABFUD020000005">
    <property type="protein sequence ID" value="KAI5079575.1"/>
    <property type="molecule type" value="Genomic_DNA"/>
</dbReference>
<dbReference type="CDD" id="cd07017">
    <property type="entry name" value="S14_ClpP_2"/>
    <property type="match status" value="1"/>
</dbReference>
<comment type="subunit">
    <text evidence="2">Component of the chloroplastic Clp protease core complex which consist of at least 16 proteins: CLPP4 (3 copies), CLPP5 (3 copies), CLPR4 (2 copies), ClpP1 (1 copy), CLPP6 (1 copy), CLPR2 (1 copy), CLPT1 (1 copy), CLPT2 (1 copy) and 3 copies of CLPP3 and/or CLPR1 and/or CLPR3. The core complex is organized in two heptameric rings, one containing CLPP3,4,5,6 in a 1:2:3:1 ratio and the other CLPP1 and CLPR1,2,3,4 in a 3:1:1:1:1 ratio.</text>
</comment>
<dbReference type="InterPro" id="IPR001907">
    <property type="entry name" value="ClpP"/>
</dbReference>
<organism evidence="5 6">
    <name type="scientific">Adiantum capillus-veneris</name>
    <name type="common">Maidenhair fern</name>
    <dbReference type="NCBI Taxonomy" id="13818"/>
    <lineage>
        <taxon>Eukaryota</taxon>
        <taxon>Viridiplantae</taxon>
        <taxon>Streptophyta</taxon>
        <taxon>Embryophyta</taxon>
        <taxon>Tracheophyta</taxon>
        <taxon>Polypodiopsida</taxon>
        <taxon>Polypodiidae</taxon>
        <taxon>Polypodiales</taxon>
        <taxon>Pteridineae</taxon>
        <taxon>Pteridaceae</taxon>
        <taxon>Vittarioideae</taxon>
        <taxon>Adiantum</taxon>
    </lineage>
</organism>
<dbReference type="AlphaFoldDB" id="A0A9D4V4E8"/>
<dbReference type="Gene3D" id="3.90.226.10">
    <property type="entry name" value="2-enoyl-CoA Hydratase, Chain A, domain 1"/>
    <property type="match status" value="1"/>
</dbReference>
<evidence type="ECO:0000256" key="4">
    <source>
        <dbReference type="SAM" id="MobiDB-lite"/>
    </source>
</evidence>
<dbReference type="PANTHER" id="PTHR10381">
    <property type="entry name" value="ATP-DEPENDENT CLP PROTEASE PROTEOLYTIC SUBUNIT"/>
    <property type="match status" value="1"/>
</dbReference>
<dbReference type="Pfam" id="PF00574">
    <property type="entry name" value="CLP_protease"/>
    <property type="match status" value="1"/>
</dbReference>
<keyword evidence="6" id="KW-1185">Reference proteome</keyword>
<accession>A0A9D4V4E8</accession>
<dbReference type="FunFam" id="3.90.226.10:FF:000020">
    <property type="entry name" value="ATP-dependent Clp protease proteolytic subunit"/>
    <property type="match status" value="1"/>
</dbReference>
<dbReference type="GO" id="GO:0004252">
    <property type="term" value="F:serine-type endopeptidase activity"/>
    <property type="evidence" value="ECO:0007669"/>
    <property type="project" value="InterPro"/>
</dbReference>
<comment type="caution">
    <text evidence="5">The sequence shown here is derived from an EMBL/GenBank/DDBJ whole genome shotgun (WGS) entry which is preliminary data.</text>
</comment>
<dbReference type="OrthoDB" id="2017408at2759"/>
<dbReference type="GO" id="GO:0009536">
    <property type="term" value="C:plastid"/>
    <property type="evidence" value="ECO:0007669"/>
    <property type="project" value="UniProtKB-ARBA"/>
</dbReference>
<dbReference type="InterPro" id="IPR023562">
    <property type="entry name" value="ClpP/TepA"/>
</dbReference>
<dbReference type="Proteomes" id="UP000886520">
    <property type="component" value="Chromosome 5"/>
</dbReference>
<evidence type="ECO:0000256" key="1">
    <source>
        <dbReference type="ARBA" id="ARBA00007039"/>
    </source>
</evidence>
<proteinExistence type="inferred from homology"/>
<feature type="region of interest" description="Disordered" evidence="4">
    <location>
        <begin position="16"/>
        <end position="50"/>
    </location>
</feature>
<dbReference type="PANTHER" id="PTHR10381:SF6">
    <property type="entry name" value="ATP-DEPENDENT CLP PROTEASE PROTEOLYTIC SUBUNIT-RELATED PROTEIN 3, CHLOROPLASTIC"/>
    <property type="match status" value="1"/>
</dbReference>
<name>A0A9D4V4E8_ADICA</name>
<dbReference type="PRINTS" id="PR00127">
    <property type="entry name" value="CLPPROTEASEP"/>
</dbReference>
<dbReference type="GO" id="GO:0004176">
    <property type="term" value="F:ATP-dependent peptidase activity"/>
    <property type="evidence" value="ECO:0007669"/>
    <property type="project" value="InterPro"/>
</dbReference>
<dbReference type="InterPro" id="IPR029045">
    <property type="entry name" value="ClpP/crotonase-like_dom_sf"/>
</dbReference>
<reference evidence="5 6" key="1">
    <citation type="submission" date="2021-01" db="EMBL/GenBank/DDBJ databases">
        <title>Adiantum capillus-veneris genome.</title>
        <authorList>
            <person name="Fang Y."/>
            <person name="Liao Q."/>
        </authorList>
    </citation>
    <scope>NUCLEOTIDE SEQUENCE [LARGE SCALE GENOMIC DNA]</scope>
    <source>
        <strain evidence="5">H3</strain>
        <tissue evidence="5">Leaf</tissue>
    </source>
</reference>
<sequence length="376" mass="40636">MATSCYFTTASSSSCSTQELSPALSSTSFPPLSLQSGRRTRRHNTSLRWRPTRPCSSSVCVYAVMGMPGPIPASANDPFLARLAAAASSPVGQAQLAECSSDSPPLLDVVSNPILMAAPGQAERSAAYNEHKPRRPPPDLPSLLLNSRIVYIGMPLVPAVTELVIAELLYLQWLDPRQPTYVYINSTGTSRADGETVGMETEGFAIYDTMMLVRNEIQTVAVGAAIGQACLLLSAGTKGKRYMLPHATAMIQQPRLPSTGQMSAIDVHIRAKEVVNNRDTLASLLAKHTGNSFEKVSKVMQRPFYMDPRKAIEFGVADKILWRGQEAMSETLSAEAWDKRAGIRVMERPMTYGTNESGLEGSKSLGSIIKALNSIG</sequence>
<comment type="similarity">
    <text evidence="1 3">Belongs to the peptidase S14 family.</text>
</comment>
<dbReference type="GO" id="GO:0009368">
    <property type="term" value="C:endopeptidase Clp complex"/>
    <property type="evidence" value="ECO:0007669"/>
    <property type="project" value="TreeGrafter"/>
</dbReference>
<evidence type="ECO:0000313" key="5">
    <source>
        <dbReference type="EMBL" id="KAI5079575.1"/>
    </source>
</evidence>
<evidence type="ECO:0000256" key="3">
    <source>
        <dbReference type="RuleBase" id="RU003567"/>
    </source>
</evidence>
<protein>
    <recommendedName>
        <fullName evidence="3">ATP-dependent Clp protease proteolytic subunit</fullName>
    </recommendedName>
</protein>
<feature type="compositionally biased region" description="Polar residues" evidence="4">
    <location>
        <begin position="16"/>
        <end position="37"/>
    </location>
</feature>
<evidence type="ECO:0000313" key="6">
    <source>
        <dbReference type="Proteomes" id="UP000886520"/>
    </source>
</evidence>